<reference evidence="6" key="1">
    <citation type="submission" date="2009-05" db="EMBL/GenBank/DDBJ databases">
        <authorList>
            <person name="Harkins D.M."/>
            <person name="DeShazer D."/>
            <person name="Woods D.E."/>
            <person name="Brinkac L.M."/>
            <person name="Brown K.A."/>
            <person name="Hung G.C."/>
            <person name="Tuanyok A."/>
            <person name="Zhang B."/>
            <person name="Nierman W.C."/>
        </authorList>
    </citation>
    <scope>NUCLEOTIDE SEQUENCE [LARGE SCALE GENOMIC DNA]</scope>
    <source>
        <strain evidence="6">1710a</strain>
    </source>
</reference>
<feature type="domain" description="HTH lysR-type" evidence="5">
    <location>
        <begin position="4"/>
        <end position="61"/>
    </location>
</feature>
<dbReference type="PANTHER" id="PTHR30126:SF94">
    <property type="entry name" value="LYSR FAMILY TRANSCRIPTIONAL REGULATOR"/>
    <property type="match status" value="1"/>
</dbReference>
<keyword evidence="4" id="KW-0804">Transcription</keyword>
<dbReference type="HOGENOM" id="CLU_039613_6_1_4"/>
<dbReference type="SUPFAM" id="SSF53850">
    <property type="entry name" value="Periplasmic binding protein-like II"/>
    <property type="match status" value="1"/>
</dbReference>
<sequence length="295" mass="31704">MATPTLKQLDAFYWAATCANFSTAAQRLHLSISSLSKRINELEQAVGRTLFDRSGHRAVLTEDGVALLPAAVRVLESVAALQDAFAGEKGLSGRLRFGVGELSALTWLARFVAAVQTLHPQLSLEPYVDVGAALEEKVDAGELDFAVIAGRSSRGSILSQPVAEARFAWMAAEKLVGGERALTPGLLARHALVILPSGSGVTRILDEWLLACGINHPRRIACNHWSAVAGMLREGVGIGFLPADWADARAGGGLVQLTSEPPLSPLHYAFQWRRGDMRGLIPSMLALVRQHADFR</sequence>
<dbReference type="AlphaFoldDB" id="A0A0E1VWF9"/>
<evidence type="ECO:0000256" key="2">
    <source>
        <dbReference type="ARBA" id="ARBA00023015"/>
    </source>
</evidence>
<dbReference type="GeneID" id="93063741"/>
<dbReference type="RefSeq" id="WP_004187240.1">
    <property type="nucleotide sequence ID" value="NZ_CM000833.1"/>
</dbReference>
<dbReference type="CDD" id="cd05466">
    <property type="entry name" value="PBP2_LTTR_substrate"/>
    <property type="match status" value="1"/>
</dbReference>
<dbReference type="SUPFAM" id="SSF46785">
    <property type="entry name" value="Winged helix' DNA-binding domain"/>
    <property type="match status" value="1"/>
</dbReference>
<dbReference type="Pfam" id="PF00126">
    <property type="entry name" value="HTH_1"/>
    <property type="match status" value="1"/>
</dbReference>
<dbReference type="InterPro" id="IPR036390">
    <property type="entry name" value="WH_DNA-bd_sf"/>
</dbReference>
<accession>A0A0E1VWF9</accession>
<dbReference type="GO" id="GO:0000976">
    <property type="term" value="F:transcription cis-regulatory region binding"/>
    <property type="evidence" value="ECO:0007669"/>
    <property type="project" value="TreeGrafter"/>
</dbReference>
<gene>
    <name evidence="6" type="ORF">BURPS1710A_A1364</name>
</gene>
<keyword evidence="2" id="KW-0805">Transcription regulation</keyword>
<dbReference type="EMBL" id="CM000833">
    <property type="protein sequence ID" value="EET05270.1"/>
    <property type="molecule type" value="Genomic_DNA"/>
</dbReference>
<organism evidence="6">
    <name type="scientific">Burkholderia pseudomallei 1710a</name>
    <dbReference type="NCBI Taxonomy" id="320371"/>
    <lineage>
        <taxon>Bacteria</taxon>
        <taxon>Pseudomonadati</taxon>
        <taxon>Pseudomonadota</taxon>
        <taxon>Betaproteobacteria</taxon>
        <taxon>Burkholderiales</taxon>
        <taxon>Burkholderiaceae</taxon>
        <taxon>Burkholderia</taxon>
        <taxon>pseudomallei group</taxon>
    </lineage>
</organism>
<proteinExistence type="inferred from homology"/>
<dbReference type="Proteomes" id="UP000001812">
    <property type="component" value="Chromosome II"/>
</dbReference>
<dbReference type="Pfam" id="PF03466">
    <property type="entry name" value="LysR_substrate"/>
    <property type="match status" value="1"/>
</dbReference>
<evidence type="ECO:0000256" key="3">
    <source>
        <dbReference type="ARBA" id="ARBA00023125"/>
    </source>
</evidence>
<evidence type="ECO:0000313" key="6">
    <source>
        <dbReference type="EMBL" id="EET05270.1"/>
    </source>
</evidence>
<evidence type="ECO:0000256" key="4">
    <source>
        <dbReference type="ARBA" id="ARBA00023163"/>
    </source>
</evidence>
<dbReference type="GO" id="GO:0003700">
    <property type="term" value="F:DNA-binding transcription factor activity"/>
    <property type="evidence" value="ECO:0007669"/>
    <property type="project" value="InterPro"/>
</dbReference>
<evidence type="ECO:0000256" key="1">
    <source>
        <dbReference type="ARBA" id="ARBA00009437"/>
    </source>
</evidence>
<keyword evidence="3" id="KW-0238">DNA-binding</keyword>
<evidence type="ECO:0000259" key="5">
    <source>
        <dbReference type="PROSITE" id="PS50931"/>
    </source>
</evidence>
<dbReference type="Gene3D" id="3.40.190.10">
    <property type="entry name" value="Periplasmic binding protein-like II"/>
    <property type="match status" value="2"/>
</dbReference>
<comment type="similarity">
    <text evidence="1">Belongs to the LysR transcriptional regulatory family.</text>
</comment>
<name>A0A0E1VWF9_BURPE</name>
<dbReference type="InterPro" id="IPR000847">
    <property type="entry name" value="LysR_HTH_N"/>
</dbReference>
<dbReference type="Gene3D" id="1.10.10.10">
    <property type="entry name" value="Winged helix-like DNA-binding domain superfamily/Winged helix DNA-binding domain"/>
    <property type="match status" value="1"/>
</dbReference>
<dbReference type="InterPro" id="IPR036388">
    <property type="entry name" value="WH-like_DNA-bd_sf"/>
</dbReference>
<dbReference type="InterPro" id="IPR005119">
    <property type="entry name" value="LysR_subst-bd"/>
</dbReference>
<dbReference type="PROSITE" id="PS50931">
    <property type="entry name" value="HTH_LYSR"/>
    <property type="match status" value="1"/>
</dbReference>
<protein>
    <submittedName>
        <fullName evidence="6">Transcriptional regulator, LysR family</fullName>
    </submittedName>
</protein>
<dbReference type="PANTHER" id="PTHR30126">
    <property type="entry name" value="HTH-TYPE TRANSCRIPTIONAL REGULATOR"/>
    <property type="match status" value="1"/>
</dbReference>